<sequence>MRIEPPSNDPKLKSSAIKGKKAGKKEHVSSSQKSSFLGVFEEAESEAIRKTIEEMISDVVEAGNDFVRSPTAENLKRYKEKIRNVLKYVEKNLYKLAGKYDYALSQPRLHIIAEQVDERLEQLTNLLMEAEKNTLKLAEKVGEINGILFDLYK</sequence>
<dbReference type="Proteomes" id="UP000077096">
    <property type="component" value="Chromosome"/>
</dbReference>
<name>A0A172T2T3_FERPE</name>
<dbReference type="EMBL" id="DSZT01000192">
    <property type="protein sequence ID" value="HGU42453.1"/>
    <property type="molecule type" value="Genomic_DNA"/>
</dbReference>
<dbReference type="OrthoDB" id="47226at2"/>
<feature type="coiled-coil region" evidence="1">
    <location>
        <begin position="113"/>
        <end position="140"/>
    </location>
</feature>
<feature type="region of interest" description="Disordered" evidence="2">
    <location>
        <begin position="1"/>
        <end position="35"/>
    </location>
</feature>
<accession>A0A172T2T3</accession>
<reference evidence="4" key="2">
    <citation type="journal article" date="2020" name="mSystems">
        <title>Genome- and Community-Level Interaction Insights into Carbon Utilization and Element Cycling Functions of Hydrothermarchaeota in Hydrothermal Sediment.</title>
        <authorList>
            <person name="Zhou Z."/>
            <person name="Liu Y."/>
            <person name="Xu W."/>
            <person name="Pan J."/>
            <person name="Luo Z.H."/>
            <person name="Li M."/>
        </authorList>
    </citation>
    <scope>NUCLEOTIDE SEQUENCE [LARGE SCALE GENOMIC DNA]</scope>
    <source>
        <strain evidence="5">SpSt-604</strain>
        <strain evidence="4">SpSt-640</strain>
    </source>
</reference>
<reference evidence="3 6" key="1">
    <citation type="submission" date="2014-08" db="EMBL/GenBank/DDBJ databases">
        <title>Fervidobacterium pennivorans DYC genome.</title>
        <authorList>
            <person name="Wushke S."/>
        </authorList>
    </citation>
    <scope>NUCLEOTIDE SEQUENCE [LARGE SCALE GENOMIC DNA]</scope>
    <source>
        <strain evidence="3 6">DYC</strain>
    </source>
</reference>
<dbReference type="Gene3D" id="1.20.120.490">
    <property type="entry name" value="Hypothetical protein TM1646-like domain"/>
    <property type="match status" value="1"/>
</dbReference>
<dbReference type="Pfam" id="PF03885">
    <property type="entry name" value="DUF327"/>
    <property type="match status" value="1"/>
</dbReference>
<proteinExistence type="predicted"/>
<dbReference type="InterPro" id="IPR024042">
    <property type="entry name" value="TM1646-like_dom_sf"/>
</dbReference>
<keyword evidence="1" id="KW-0175">Coiled coil</keyword>
<protein>
    <submittedName>
        <fullName evidence="4">DUF327 family protein</fullName>
    </submittedName>
</protein>
<dbReference type="EMBL" id="CP011393">
    <property type="protein sequence ID" value="ANE41281.1"/>
    <property type="molecule type" value="Genomic_DNA"/>
</dbReference>
<dbReference type="EMBL" id="DTBH01000058">
    <property type="protein sequence ID" value="HGQ76800.1"/>
    <property type="molecule type" value="Genomic_DNA"/>
</dbReference>
<dbReference type="SUPFAM" id="SSF158397">
    <property type="entry name" value="TM1646-like"/>
    <property type="match status" value="1"/>
</dbReference>
<evidence type="ECO:0000313" key="5">
    <source>
        <dbReference type="EMBL" id="HGU42453.1"/>
    </source>
</evidence>
<evidence type="ECO:0000313" key="4">
    <source>
        <dbReference type="EMBL" id="HGQ76800.1"/>
    </source>
</evidence>
<organism evidence="3 6">
    <name type="scientific">Fervidobacterium pennivorans</name>
    <dbReference type="NCBI Taxonomy" id="93466"/>
    <lineage>
        <taxon>Bacteria</taxon>
        <taxon>Thermotogati</taxon>
        <taxon>Thermotogota</taxon>
        <taxon>Thermotogae</taxon>
        <taxon>Thermotogales</taxon>
        <taxon>Fervidobacteriaceae</taxon>
        <taxon>Fervidobacterium</taxon>
    </lineage>
</organism>
<dbReference type="AlphaFoldDB" id="A0A172T2T3"/>
<dbReference type="PATRIC" id="fig|93466.3.peg.915"/>
<evidence type="ECO:0000256" key="2">
    <source>
        <dbReference type="SAM" id="MobiDB-lite"/>
    </source>
</evidence>
<evidence type="ECO:0000313" key="3">
    <source>
        <dbReference type="EMBL" id="ANE41281.1"/>
    </source>
</evidence>
<dbReference type="InterPro" id="IPR005585">
    <property type="entry name" value="DUF327"/>
</dbReference>
<gene>
    <name evidence="5" type="ORF">ENT72_06035</name>
    <name evidence="4" type="ORF">ENU12_02520</name>
    <name evidence="3" type="ORF">JM64_04270</name>
</gene>
<dbReference type="KEGG" id="fng:JM64_04270"/>
<evidence type="ECO:0000256" key="1">
    <source>
        <dbReference type="SAM" id="Coils"/>
    </source>
</evidence>
<evidence type="ECO:0000313" key="6">
    <source>
        <dbReference type="Proteomes" id="UP000077096"/>
    </source>
</evidence>